<sequence length="297" mass="32544">MPRLRPLWPPSMLPRRARHIRERIRVWRVRSQPLLPPFRSASIWASAWALVSASGTALVQAVARLPPVSRAPPAHSPLAPARPAPRSHPAPVSTECSRAPVRSPPACPPPPPPAPLLASPVCRPSSPRAADSCSAAHRRRPASSPTAPAVSRARCSPAASWPGQPVSMAPSCRPALLSPAPAATCPPVPAAPAPPSPPATARVWLLRAPCSQPMEAARPRRSDNWRRPRPTRIRIHNWPPPLTCRHIWPQSRQSRPPQLLHIIPRDLRPPVLFNSFFCLVQYYMIYLSKQPASRSNN</sequence>
<dbReference type="Proteomes" id="UP000784294">
    <property type="component" value="Unassembled WGS sequence"/>
</dbReference>
<name>A0A448X2C8_9PLAT</name>
<evidence type="ECO:0000256" key="1">
    <source>
        <dbReference type="SAM" id="MobiDB-lite"/>
    </source>
</evidence>
<protein>
    <submittedName>
        <fullName evidence="2">Uncharacterized protein</fullName>
    </submittedName>
</protein>
<dbReference type="AlphaFoldDB" id="A0A448X2C8"/>
<keyword evidence="3" id="KW-1185">Reference proteome</keyword>
<gene>
    <name evidence="2" type="ORF">PXEA_LOCUS19515</name>
</gene>
<comment type="caution">
    <text evidence="2">The sequence shown here is derived from an EMBL/GenBank/DDBJ whole genome shotgun (WGS) entry which is preliminary data.</text>
</comment>
<dbReference type="EMBL" id="CAAALY010077948">
    <property type="protein sequence ID" value="VEL26075.1"/>
    <property type="molecule type" value="Genomic_DNA"/>
</dbReference>
<evidence type="ECO:0000313" key="2">
    <source>
        <dbReference type="EMBL" id="VEL26075.1"/>
    </source>
</evidence>
<proteinExistence type="predicted"/>
<accession>A0A448X2C8</accession>
<reference evidence="2" key="1">
    <citation type="submission" date="2018-11" db="EMBL/GenBank/DDBJ databases">
        <authorList>
            <consortium name="Pathogen Informatics"/>
        </authorList>
    </citation>
    <scope>NUCLEOTIDE SEQUENCE</scope>
</reference>
<feature type="compositionally biased region" description="Pro residues" evidence="1">
    <location>
        <begin position="102"/>
        <end position="115"/>
    </location>
</feature>
<feature type="region of interest" description="Disordered" evidence="1">
    <location>
        <begin position="70"/>
        <end position="166"/>
    </location>
</feature>
<organism evidence="2 3">
    <name type="scientific">Protopolystoma xenopodis</name>
    <dbReference type="NCBI Taxonomy" id="117903"/>
    <lineage>
        <taxon>Eukaryota</taxon>
        <taxon>Metazoa</taxon>
        <taxon>Spiralia</taxon>
        <taxon>Lophotrochozoa</taxon>
        <taxon>Platyhelminthes</taxon>
        <taxon>Monogenea</taxon>
        <taxon>Polyopisthocotylea</taxon>
        <taxon>Polystomatidea</taxon>
        <taxon>Polystomatidae</taxon>
        <taxon>Protopolystoma</taxon>
    </lineage>
</organism>
<evidence type="ECO:0000313" key="3">
    <source>
        <dbReference type="Proteomes" id="UP000784294"/>
    </source>
</evidence>